<dbReference type="Proteomes" id="UP000242525">
    <property type="component" value="Unassembled WGS sequence"/>
</dbReference>
<dbReference type="AlphaFoldDB" id="A0A0J9XFD2"/>
<dbReference type="InterPro" id="IPR000760">
    <property type="entry name" value="Inositol_monophosphatase-like"/>
</dbReference>
<comment type="cofactor">
    <cofactor evidence="2 7 8">
        <name>Mg(2+)</name>
        <dbReference type="ChEBI" id="CHEBI:18420"/>
    </cofactor>
</comment>
<dbReference type="Gene3D" id="3.30.540.10">
    <property type="entry name" value="Fructose-1,6-Bisphosphatase, subunit A, domain 1"/>
    <property type="match status" value="1"/>
</dbReference>
<keyword evidence="6 7" id="KW-0460">Magnesium</keyword>
<dbReference type="PRINTS" id="PR00377">
    <property type="entry name" value="IMPHPHTASES"/>
</dbReference>
<proteinExistence type="inferred from homology"/>
<dbReference type="EMBL" id="CCBN010000013">
    <property type="protein sequence ID" value="CDO56090.1"/>
    <property type="molecule type" value="Genomic_DNA"/>
</dbReference>
<reference evidence="9" key="1">
    <citation type="submission" date="2014-03" db="EMBL/GenBank/DDBJ databases">
        <authorList>
            <person name="Casaregola S."/>
        </authorList>
    </citation>
    <scope>NUCLEOTIDE SEQUENCE [LARGE SCALE GENOMIC DNA]</scope>
    <source>
        <strain evidence="9">CLIB 918</strain>
    </source>
</reference>
<dbReference type="Pfam" id="PF00459">
    <property type="entry name" value="Inositol_P"/>
    <property type="match status" value="1"/>
</dbReference>
<dbReference type="PANTHER" id="PTHR20854:SF4">
    <property type="entry name" value="INOSITOL-1-MONOPHOSPHATASE-RELATED"/>
    <property type="match status" value="1"/>
</dbReference>
<comment type="caution">
    <text evidence="9">The sequence shown here is derived from an EMBL/GenBank/DDBJ whole genome shotgun (WGS) entry which is preliminary data.</text>
</comment>
<dbReference type="CDD" id="cd01639">
    <property type="entry name" value="IMPase"/>
    <property type="match status" value="1"/>
</dbReference>
<dbReference type="GO" id="GO:0007165">
    <property type="term" value="P:signal transduction"/>
    <property type="evidence" value="ECO:0007669"/>
    <property type="project" value="TreeGrafter"/>
</dbReference>
<comment type="similarity">
    <text evidence="3 8">Belongs to the inositol monophosphatase superfamily.</text>
</comment>
<name>A0A0J9XFD2_GEOCN</name>
<dbReference type="InterPro" id="IPR033942">
    <property type="entry name" value="IMPase"/>
</dbReference>
<sequence length="289" mass="31359">MSASNIDLAEIKDFLVEIAQTAGKLIREKSGKVNFDDKKNGVDLVTEVDKAVEVLVNKALSEKYPHFKFIGEESYVAGETKITDDPTFIVDPIDGTTNFIHFYPSSCISLGFALNKIPHVGVVYNPFQDLLYTGVKGQGSFLNGEQLPLRPSAALTLQSALVAIEWGSDRSGNNFKIKTDTFTSLAAETKDGGAFAHGFRSLGSAALNICGVATGSLDCYWEGGCYAWDVCAGWIVLSEAGGRIVGGNPGDWDTPLDSRVYLAVRGGEGQEQFIKDFWSHIKGNLEYEH</sequence>
<dbReference type="GO" id="GO:0008934">
    <property type="term" value="F:inositol monophosphate 1-phosphatase activity"/>
    <property type="evidence" value="ECO:0007669"/>
    <property type="project" value="InterPro"/>
</dbReference>
<dbReference type="InterPro" id="IPR020583">
    <property type="entry name" value="Inositol_monoP_metal-BS"/>
</dbReference>
<dbReference type="GO" id="GO:0046872">
    <property type="term" value="F:metal ion binding"/>
    <property type="evidence" value="ECO:0007669"/>
    <property type="project" value="UniProtKB-KW"/>
</dbReference>
<dbReference type="InterPro" id="IPR020550">
    <property type="entry name" value="Inositol_monophosphatase_CS"/>
</dbReference>
<dbReference type="PROSITE" id="PS00629">
    <property type="entry name" value="IMP_1"/>
    <property type="match status" value="1"/>
</dbReference>
<evidence type="ECO:0000256" key="1">
    <source>
        <dbReference type="ARBA" id="ARBA00001033"/>
    </source>
</evidence>
<dbReference type="GO" id="GO:0046854">
    <property type="term" value="P:phosphatidylinositol phosphate biosynthetic process"/>
    <property type="evidence" value="ECO:0007669"/>
    <property type="project" value="InterPro"/>
</dbReference>
<evidence type="ECO:0000256" key="8">
    <source>
        <dbReference type="RuleBase" id="RU364068"/>
    </source>
</evidence>
<feature type="binding site" evidence="7">
    <location>
        <position position="72"/>
    </location>
    <ligand>
        <name>Mg(2+)</name>
        <dbReference type="ChEBI" id="CHEBI:18420"/>
        <label>1</label>
        <note>catalytic</note>
    </ligand>
</feature>
<accession>A0A0J9XFD2</accession>
<feature type="binding site" evidence="7">
    <location>
        <position position="93"/>
    </location>
    <ligand>
        <name>Mg(2+)</name>
        <dbReference type="ChEBI" id="CHEBI:18420"/>
        <label>2</label>
    </ligand>
</feature>
<dbReference type="EC" id="3.1.3.25" evidence="8"/>
<feature type="binding site" evidence="7">
    <location>
        <position position="94"/>
    </location>
    <ligand>
        <name>Mg(2+)</name>
        <dbReference type="ChEBI" id="CHEBI:18420"/>
        <label>1</label>
        <note>catalytic</note>
    </ligand>
</feature>
<dbReference type="FunFam" id="3.30.540.10:FF:000004">
    <property type="entry name" value="Inositol-1-monophosphatase"/>
    <property type="match status" value="1"/>
</dbReference>
<keyword evidence="5 8" id="KW-0378">Hydrolase</keyword>
<organism evidence="9 10">
    <name type="scientific">Geotrichum candidum</name>
    <name type="common">Oospora lactis</name>
    <name type="synonym">Dipodascus geotrichum</name>
    <dbReference type="NCBI Taxonomy" id="1173061"/>
    <lineage>
        <taxon>Eukaryota</taxon>
        <taxon>Fungi</taxon>
        <taxon>Dikarya</taxon>
        <taxon>Ascomycota</taxon>
        <taxon>Saccharomycotina</taxon>
        <taxon>Dipodascomycetes</taxon>
        <taxon>Dipodascales</taxon>
        <taxon>Dipodascaceae</taxon>
        <taxon>Geotrichum</taxon>
    </lineage>
</organism>
<evidence type="ECO:0000313" key="10">
    <source>
        <dbReference type="Proteomes" id="UP000242525"/>
    </source>
</evidence>
<comment type="pathway">
    <text evidence="8">Polyol metabolism; myo-inositol biosynthesis; myo-inositol from D-glucose 6-phosphate: step 2/2.</text>
</comment>
<evidence type="ECO:0000256" key="4">
    <source>
        <dbReference type="ARBA" id="ARBA00022723"/>
    </source>
</evidence>
<dbReference type="Gene3D" id="3.40.190.80">
    <property type="match status" value="1"/>
</dbReference>
<evidence type="ECO:0000256" key="5">
    <source>
        <dbReference type="ARBA" id="ARBA00022801"/>
    </source>
</evidence>
<dbReference type="SUPFAM" id="SSF56655">
    <property type="entry name" value="Carbohydrate phosphatase"/>
    <property type="match status" value="1"/>
</dbReference>
<evidence type="ECO:0000256" key="2">
    <source>
        <dbReference type="ARBA" id="ARBA00001946"/>
    </source>
</evidence>
<gene>
    <name evidence="9" type="ORF">BN980_GECA13s02815g</name>
</gene>
<dbReference type="UniPathway" id="UPA00823">
    <property type="reaction ID" value="UER00788"/>
</dbReference>
<evidence type="ECO:0000256" key="7">
    <source>
        <dbReference type="PIRSR" id="PIRSR600760-2"/>
    </source>
</evidence>
<dbReference type="PROSITE" id="PS00630">
    <property type="entry name" value="IMP_2"/>
    <property type="match status" value="1"/>
</dbReference>
<evidence type="ECO:0000256" key="6">
    <source>
        <dbReference type="ARBA" id="ARBA00022842"/>
    </source>
</evidence>
<protein>
    <recommendedName>
        <fullName evidence="8">Inositol-1-monophosphatase</fullName>
        <ecNumber evidence="8">3.1.3.25</ecNumber>
    </recommendedName>
</protein>
<dbReference type="OrthoDB" id="10254945at2759"/>
<dbReference type="FunFam" id="3.40.190.80:FF:000012">
    <property type="entry name" value="Inositol-1-monophosphatase"/>
    <property type="match status" value="1"/>
</dbReference>
<dbReference type="STRING" id="1173061.A0A0J9XFD2"/>
<keyword evidence="10" id="KW-1185">Reference proteome</keyword>
<dbReference type="GO" id="GO:0006021">
    <property type="term" value="P:inositol biosynthetic process"/>
    <property type="evidence" value="ECO:0007669"/>
    <property type="project" value="UniProtKB-UniPathway"/>
</dbReference>
<comment type="catalytic activity">
    <reaction evidence="1 8">
        <text>a myo-inositol phosphate + H2O = myo-inositol + phosphate</text>
        <dbReference type="Rhea" id="RHEA:24056"/>
        <dbReference type="ChEBI" id="CHEBI:15377"/>
        <dbReference type="ChEBI" id="CHEBI:17268"/>
        <dbReference type="ChEBI" id="CHEBI:43474"/>
        <dbReference type="ChEBI" id="CHEBI:84139"/>
        <dbReference type="EC" id="3.1.3.25"/>
    </reaction>
</comment>
<feature type="binding site" evidence="7">
    <location>
        <position position="91"/>
    </location>
    <ligand>
        <name>Mg(2+)</name>
        <dbReference type="ChEBI" id="CHEBI:18420"/>
        <label>1</label>
        <note>catalytic</note>
    </ligand>
</feature>
<evidence type="ECO:0000256" key="3">
    <source>
        <dbReference type="ARBA" id="ARBA00009759"/>
    </source>
</evidence>
<keyword evidence="4 7" id="KW-0479">Metal-binding</keyword>
<dbReference type="PANTHER" id="PTHR20854">
    <property type="entry name" value="INOSITOL MONOPHOSPHATASE"/>
    <property type="match status" value="1"/>
</dbReference>
<evidence type="ECO:0000313" key="9">
    <source>
        <dbReference type="EMBL" id="CDO56090.1"/>
    </source>
</evidence>
<feature type="binding site" evidence="7">
    <location>
        <position position="229"/>
    </location>
    <ligand>
        <name>Mg(2+)</name>
        <dbReference type="ChEBI" id="CHEBI:18420"/>
        <label>1</label>
        <note>catalytic</note>
    </ligand>
</feature>